<keyword evidence="3" id="KW-1185">Reference proteome</keyword>
<feature type="non-terminal residue" evidence="2">
    <location>
        <position position="1"/>
    </location>
</feature>
<dbReference type="EMBL" id="JABEZV010446416">
    <property type="protein sequence ID" value="MBA0730649.1"/>
    <property type="molecule type" value="Genomic_DNA"/>
</dbReference>
<reference evidence="2 3" key="1">
    <citation type="journal article" date="2019" name="Genome Biol. Evol.">
        <title>Insights into the evolution of the New World diploid cottons (Gossypium, subgenus Houzingenia) based on genome sequencing.</title>
        <authorList>
            <person name="Grover C.E."/>
            <person name="Arick M.A. 2nd"/>
            <person name="Thrash A."/>
            <person name="Conover J.L."/>
            <person name="Sanders W.S."/>
            <person name="Peterson D.G."/>
            <person name="Frelichowski J.E."/>
            <person name="Scheffler J.A."/>
            <person name="Scheffler B.E."/>
            <person name="Wendel J.F."/>
        </authorList>
    </citation>
    <scope>NUCLEOTIDE SEQUENCE [LARGE SCALE GENOMIC DNA]</scope>
    <source>
        <strain evidence="2">4</strain>
        <tissue evidence="2">Leaf</tissue>
    </source>
</reference>
<dbReference type="PANTHER" id="PTHR31973:SF187">
    <property type="entry name" value="MUTATOR TRANSPOSASE MUDRA PROTEIN"/>
    <property type="match status" value="1"/>
</dbReference>
<dbReference type="InterPro" id="IPR018289">
    <property type="entry name" value="MULE_transposase_dom"/>
</dbReference>
<protein>
    <recommendedName>
        <fullName evidence="1">MULE transposase domain-containing protein</fullName>
    </recommendedName>
</protein>
<evidence type="ECO:0000313" key="2">
    <source>
        <dbReference type="EMBL" id="MBA0730649.1"/>
    </source>
</evidence>
<name>A0A7J9B4P0_9ROSI</name>
<feature type="domain" description="MULE transposase" evidence="1">
    <location>
        <begin position="271"/>
        <end position="360"/>
    </location>
</feature>
<proteinExistence type="predicted"/>
<comment type="caution">
    <text evidence="2">The sequence shown here is derived from an EMBL/GenBank/DDBJ whole genome shotgun (WGS) entry which is preliminary data.</text>
</comment>
<evidence type="ECO:0000259" key="1">
    <source>
        <dbReference type="Pfam" id="PF10551"/>
    </source>
</evidence>
<sequence length="460" mass="53271">VEVDGEGDDGGVECDGEGNLERVEFVREGAVGGVQADREGVSTIGIKVDEYGGVKSGGQISLGFTVGEDNDREVVDEYADSDEHGSFIGLDKDEEHEDGERMISKFPLYNDKLKFSLEMLFKDGKQFKSVNRKYSKECRKQLKFIKNKLKKVVVRFIASLNCLWRIRASYSSIVKCLQIKTFQDEHRCSISFKNKMAIVAMIAQHFEVTIKNHLNTKLRKIQRRCASEMHVNVTIDCFYRVKKIVKKKMPGNHKEEFGLLWDYTHELRQLIGLDSYFLKCPLKSEFLTAVGRDTNNQMFPIAWVVVEMECTDSWVWFLSLLSNDLGLEDKRLVNTGIEIAISDILSRVEHRNCVRHVFANWSMRKLGKSYECDFWQIVKCTTEREWDDLYSTLEKKYTDVYDNLMKKSPKMWTRVFWGTTCKSDIVGNNLCEAFNSRIVEAKFKSIIKVLEDIRTKMMNR</sequence>
<feature type="non-terminal residue" evidence="2">
    <location>
        <position position="460"/>
    </location>
</feature>
<gene>
    <name evidence="2" type="ORF">Golax_022594</name>
</gene>
<accession>A0A7J9B4P0</accession>
<dbReference type="PANTHER" id="PTHR31973">
    <property type="entry name" value="POLYPROTEIN, PUTATIVE-RELATED"/>
    <property type="match status" value="1"/>
</dbReference>
<dbReference type="AlphaFoldDB" id="A0A7J9B4P0"/>
<dbReference type="Pfam" id="PF10551">
    <property type="entry name" value="MULE"/>
    <property type="match status" value="1"/>
</dbReference>
<dbReference type="Proteomes" id="UP000593574">
    <property type="component" value="Unassembled WGS sequence"/>
</dbReference>
<evidence type="ECO:0000313" key="3">
    <source>
        <dbReference type="Proteomes" id="UP000593574"/>
    </source>
</evidence>
<organism evidence="2 3">
    <name type="scientific">Gossypium laxum</name>
    <dbReference type="NCBI Taxonomy" id="34288"/>
    <lineage>
        <taxon>Eukaryota</taxon>
        <taxon>Viridiplantae</taxon>
        <taxon>Streptophyta</taxon>
        <taxon>Embryophyta</taxon>
        <taxon>Tracheophyta</taxon>
        <taxon>Spermatophyta</taxon>
        <taxon>Magnoliopsida</taxon>
        <taxon>eudicotyledons</taxon>
        <taxon>Gunneridae</taxon>
        <taxon>Pentapetalae</taxon>
        <taxon>rosids</taxon>
        <taxon>malvids</taxon>
        <taxon>Malvales</taxon>
        <taxon>Malvaceae</taxon>
        <taxon>Malvoideae</taxon>
        <taxon>Gossypium</taxon>
    </lineage>
</organism>